<feature type="non-terminal residue" evidence="1">
    <location>
        <position position="108"/>
    </location>
</feature>
<dbReference type="EMBL" id="JAVRJZ010000005">
    <property type="protein sequence ID" value="KAK2722176.1"/>
    <property type="molecule type" value="Genomic_DNA"/>
</dbReference>
<evidence type="ECO:0000313" key="2">
    <source>
        <dbReference type="Proteomes" id="UP001187531"/>
    </source>
</evidence>
<dbReference type="Proteomes" id="UP001187531">
    <property type="component" value="Unassembled WGS sequence"/>
</dbReference>
<evidence type="ECO:0000313" key="1">
    <source>
        <dbReference type="EMBL" id="KAK2722176.1"/>
    </source>
</evidence>
<dbReference type="AlphaFoldDB" id="A0AA88IDE5"/>
<sequence length="108" mass="12741">DSAIAKQDRLYCKFKDCRYNEDFAKGGDFFYSRSNLENHIKRTHLNQRYTREECRATFPTSERLSFHKLNCGITFECKCGRSFISVDSYQSLCNKLGHPFVKNLRILL</sequence>
<organism evidence="1 2">
    <name type="scientific">Artemia franciscana</name>
    <name type="common">Brine shrimp</name>
    <name type="synonym">Artemia sanfranciscana</name>
    <dbReference type="NCBI Taxonomy" id="6661"/>
    <lineage>
        <taxon>Eukaryota</taxon>
        <taxon>Metazoa</taxon>
        <taxon>Ecdysozoa</taxon>
        <taxon>Arthropoda</taxon>
        <taxon>Crustacea</taxon>
        <taxon>Branchiopoda</taxon>
        <taxon>Anostraca</taxon>
        <taxon>Artemiidae</taxon>
        <taxon>Artemia</taxon>
    </lineage>
</organism>
<feature type="non-terminal residue" evidence="1">
    <location>
        <position position="1"/>
    </location>
</feature>
<protein>
    <recommendedName>
        <fullName evidence="3">C2H2-type domain-containing protein</fullName>
    </recommendedName>
</protein>
<comment type="caution">
    <text evidence="1">The sequence shown here is derived from an EMBL/GenBank/DDBJ whole genome shotgun (WGS) entry which is preliminary data.</text>
</comment>
<proteinExistence type="predicted"/>
<keyword evidence="2" id="KW-1185">Reference proteome</keyword>
<evidence type="ECO:0008006" key="3">
    <source>
        <dbReference type="Google" id="ProtNLM"/>
    </source>
</evidence>
<accession>A0AA88IDE5</accession>
<name>A0AA88IDE5_ARTSF</name>
<gene>
    <name evidence="1" type="ORF">QYM36_002657</name>
</gene>
<reference evidence="1" key="1">
    <citation type="submission" date="2023-07" db="EMBL/GenBank/DDBJ databases">
        <title>Chromosome-level genome assembly of Artemia franciscana.</title>
        <authorList>
            <person name="Jo E."/>
        </authorList>
    </citation>
    <scope>NUCLEOTIDE SEQUENCE</scope>
    <source>
        <tissue evidence="1">Whole body</tissue>
    </source>
</reference>